<name>A0ABS2DTG8_9BURK</name>
<feature type="transmembrane region" description="Helical" evidence="1">
    <location>
        <begin position="40"/>
        <end position="64"/>
    </location>
</feature>
<comment type="caution">
    <text evidence="2">The sequence shown here is derived from an EMBL/GenBank/DDBJ whole genome shotgun (WGS) entry which is preliminary data.</text>
</comment>
<keyword evidence="1" id="KW-1133">Transmembrane helix</keyword>
<dbReference type="RefSeq" id="WP_205102456.1">
    <property type="nucleotide sequence ID" value="NZ_JACJJC010000007.1"/>
</dbReference>
<dbReference type="EMBL" id="JACJJC010000007">
    <property type="protein sequence ID" value="MBM6703988.1"/>
    <property type="molecule type" value="Genomic_DNA"/>
</dbReference>
<keyword evidence="1" id="KW-0812">Transmembrane</keyword>
<keyword evidence="3" id="KW-1185">Reference proteome</keyword>
<dbReference type="Proteomes" id="UP000715095">
    <property type="component" value="Unassembled WGS sequence"/>
</dbReference>
<keyword evidence="1" id="KW-0472">Membrane</keyword>
<feature type="transmembrane region" description="Helical" evidence="1">
    <location>
        <begin position="7"/>
        <end position="25"/>
    </location>
</feature>
<gene>
    <name evidence="2" type="ORF">H6A60_05750</name>
</gene>
<proteinExistence type="predicted"/>
<evidence type="ECO:0000313" key="2">
    <source>
        <dbReference type="EMBL" id="MBM6703988.1"/>
    </source>
</evidence>
<protein>
    <submittedName>
        <fullName evidence="2">Uncharacterized protein</fullName>
    </submittedName>
</protein>
<evidence type="ECO:0000313" key="3">
    <source>
        <dbReference type="Proteomes" id="UP000715095"/>
    </source>
</evidence>
<evidence type="ECO:0000256" key="1">
    <source>
        <dbReference type="SAM" id="Phobius"/>
    </source>
</evidence>
<sequence length="66" mass="7486">MYTFFSIVFGIIWALASFVLLFKVWDKLGPVVLSMSKSHIVQVAAMIITYAVIFGIPAKIWCWLFG</sequence>
<accession>A0ABS2DTG8</accession>
<organism evidence="2 3">
    <name type="scientific">Sutterella massiliensis</name>
    <dbReference type="NCBI Taxonomy" id="1816689"/>
    <lineage>
        <taxon>Bacteria</taxon>
        <taxon>Pseudomonadati</taxon>
        <taxon>Pseudomonadota</taxon>
        <taxon>Betaproteobacteria</taxon>
        <taxon>Burkholderiales</taxon>
        <taxon>Sutterellaceae</taxon>
        <taxon>Sutterella</taxon>
    </lineage>
</organism>
<reference evidence="2 3" key="1">
    <citation type="journal article" date="2021" name="Sci. Rep.">
        <title>The distribution of antibiotic resistance genes in chicken gut microbiota commensals.</title>
        <authorList>
            <person name="Juricova H."/>
            <person name="Matiasovicova J."/>
            <person name="Kubasova T."/>
            <person name="Cejkova D."/>
            <person name="Rychlik I."/>
        </authorList>
    </citation>
    <scope>NUCLEOTIDE SEQUENCE [LARGE SCALE GENOMIC DNA]</scope>
    <source>
        <strain evidence="2 3">An829</strain>
    </source>
</reference>